<proteinExistence type="predicted"/>
<dbReference type="RefSeq" id="WP_190916674.1">
    <property type="nucleotide sequence ID" value="NZ_JACXIZ010000014.1"/>
</dbReference>
<feature type="region of interest" description="Disordered" evidence="1">
    <location>
        <begin position="66"/>
        <end position="96"/>
    </location>
</feature>
<evidence type="ECO:0000256" key="1">
    <source>
        <dbReference type="SAM" id="MobiDB-lite"/>
    </source>
</evidence>
<sequence length="172" mass="18957">MPKRRLFLAGLGAGLIVGALLLQLMWAGQAQQAQMSRLDELSEERRYSQEELDQILEREEARLRAELSSDSGVDPAAGRDQAAGGAAADTDPHDETPPLVRIVTIRSGMTLEEVAVMLEDYGLIEDRYSFVSAMKARSNQIRSGKFYFEGRPDAADIEQTITSDPVLSFPVE</sequence>
<name>A0A927BTS0_9BACL</name>
<dbReference type="Gene3D" id="3.30.1490.480">
    <property type="entry name" value="Endolytic murein transglycosylase"/>
    <property type="match status" value="1"/>
</dbReference>
<protein>
    <recommendedName>
        <fullName evidence="4">Endolytic transglycosylase MltG</fullName>
    </recommendedName>
</protein>
<accession>A0A927BTS0</accession>
<comment type="caution">
    <text evidence="2">The sequence shown here is derived from an EMBL/GenBank/DDBJ whole genome shotgun (WGS) entry which is preliminary data.</text>
</comment>
<evidence type="ECO:0000313" key="3">
    <source>
        <dbReference type="Proteomes" id="UP000621560"/>
    </source>
</evidence>
<gene>
    <name evidence="2" type="ORF">IDH44_08650</name>
</gene>
<dbReference type="Proteomes" id="UP000621560">
    <property type="component" value="Unassembled WGS sequence"/>
</dbReference>
<feature type="compositionally biased region" description="Low complexity" evidence="1">
    <location>
        <begin position="74"/>
        <end position="89"/>
    </location>
</feature>
<evidence type="ECO:0000313" key="2">
    <source>
        <dbReference type="EMBL" id="MBD2845258.1"/>
    </source>
</evidence>
<evidence type="ECO:0008006" key="4">
    <source>
        <dbReference type="Google" id="ProtNLM"/>
    </source>
</evidence>
<dbReference type="EMBL" id="JACXIZ010000014">
    <property type="protein sequence ID" value="MBD2845258.1"/>
    <property type="molecule type" value="Genomic_DNA"/>
</dbReference>
<organism evidence="2 3">
    <name type="scientific">Paenibacillus sabuli</name>
    <dbReference type="NCBI Taxonomy" id="2772509"/>
    <lineage>
        <taxon>Bacteria</taxon>
        <taxon>Bacillati</taxon>
        <taxon>Bacillota</taxon>
        <taxon>Bacilli</taxon>
        <taxon>Bacillales</taxon>
        <taxon>Paenibacillaceae</taxon>
        <taxon>Paenibacillus</taxon>
    </lineage>
</organism>
<dbReference type="AlphaFoldDB" id="A0A927BTS0"/>
<reference evidence="2" key="1">
    <citation type="submission" date="2020-09" db="EMBL/GenBank/DDBJ databases">
        <title>A novel bacterium of genus Paenibacillus, isolated from South China Sea.</title>
        <authorList>
            <person name="Huang H."/>
            <person name="Mo K."/>
            <person name="Hu Y."/>
        </authorList>
    </citation>
    <scope>NUCLEOTIDE SEQUENCE</scope>
    <source>
        <strain evidence="2">IB182496</strain>
    </source>
</reference>
<keyword evidence="3" id="KW-1185">Reference proteome</keyword>